<feature type="signal peptide" evidence="2">
    <location>
        <begin position="1"/>
        <end position="22"/>
    </location>
</feature>
<keyword evidence="2" id="KW-0732">Signal</keyword>
<dbReference type="AlphaFoldDB" id="A0A9X2L2N7"/>
<dbReference type="SUPFAM" id="SSF82171">
    <property type="entry name" value="DPP6 N-terminal domain-like"/>
    <property type="match status" value="1"/>
</dbReference>
<dbReference type="PANTHER" id="PTHR36842">
    <property type="entry name" value="PROTEIN TOLB HOMOLOG"/>
    <property type="match status" value="1"/>
</dbReference>
<reference evidence="3" key="1">
    <citation type="submission" date="2022-06" db="EMBL/GenBank/DDBJ databases">
        <title>Gracilimonas sp. CAU 1638 isolated from sea sediment.</title>
        <authorList>
            <person name="Kim W."/>
        </authorList>
    </citation>
    <scope>NUCLEOTIDE SEQUENCE</scope>
    <source>
        <strain evidence="3">CAU 1638</strain>
    </source>
</reference>
<feature type="chain" id="PRO_5040970481" description="WD40-like Beta Propeller Repeat" evidence="2">
    <location>
        <begin position="23"/>
        <end position="979"/>
    </location>
</feature>
<accession>A0A9X2L2N7</accession>
<dbReference type="EMBL" id="JANDBC010000001">
    <property type="protein sequence ID" value="MCP9291144.1"/>
    <property type="molecule type" value="Genomic_DNA"/>
</dbReference>
<evidence type="ECO:0000313" key="3">
    <source>
        <dbReference type="EMBL" id="MCP9291144.1"/>
    </source>
</evidence>
<dbReference type="InterPro" id="IPR011042">
    <property type="entry name" value="6-blade_b-propeller_TolB-like"/>
</dbReference>
<organism evidence="3 4">
    <name type="scientific">Gracilimonas sediminicola</name>
    <dbReference type="NCBI Taxonomy" id="2952158"/>
    <lineage>
        <taxon>Bacteria</taxon>
        <taxon>Pseudomonadati</taxon>
        <taxon>Balneolota</taxon>
        <taxon>Balneolia</taxon>
        <taxon>Balneolales</taxon>
        <taxon>Balneolaceae</taxon>
        <taxon>Gracilimonas</taxon>
    </lineage>
</organism>
<dbReference type="InterPro" id="IPR011659">
    <property type="entry name" value="WD40"/>
</dbReference>
<dbReference type="Pfam" id="PF07676">
    <property type="entry name" value="PD40"/>
    <property type="match status" value="1"/>
</dbReference>
<evidence type="ECO:0008006" key="5">
    <source>
        <dbReference type="Google" id="ProtNLM"/>
    </source>
</evidence>
<sequence>MMKRILFAVLFSLTIAPVSTFAQLYNTSVINRPGGLNWQQIKTAHFRIIFPQGEDSLAYRSAAILESEYAKTSKLTGGSLTNFPVILNNYNDLSNGFVTSFNFRSEIELAAIKGKGMNPQSGDWLETVLPHELIHATHFNIQQPFEDKKVSIPNFISLFSPDIARTFHGFAPVGLHEGLAVYYETESVTPQGGRGNYSFFNNRFNANFASSGRWNMGQTLIPSDYTQPYNRHYISGYTFIDWLHDNYGDDISKKAIRYHYHNFFLGYGVALRAKTGKWPGQLYALYEKDLAEKEEQRLAEIEVNTTEKSRIIDTPYKGEEIHGPKWISDTKLLFYGSFYNGRIGFYEYDLESGKMKLLKEVFSVEDYNYEIENATDFYFSNYSRDPLIPSQYIADVQKLNLETGASTRLTENARVYAPTSNGERVLAIQADGSGGKIVEIAEGGEVEVRKTFDGAIPVTLRFNPTKPKQLAVVLKRRGVQALWITSLNSLSEDLDEAPDLAFENASVFDPQWHPDGEHLLFSLDAGPAMNVYEYNLQSDEVTQRTSSLYNAFEASYSPDGSQIAYVVQKVNERKLAVLNRDDFLNAPVPVSMRLAGDALNEELTRPLLGASAMDSISTIEPTPYGAEFSWLKPRAVYPVLEEKGGTYQYGAGFSSIDALSRQAYSAEITGIQNRLWYDVSYTNKMFYPGFELNGYSDPQFFAIQNNDTGERFSLMRQDRGISLSMPFDYTFRGDTRLSSISFSPEISAEQFKYYDLEPSGLTDFATRYKAGFFSQLNIGVLNFKRDIQPSSGISFFGLYEQTLNKPEISIPTPIGNFNSSFANQWSAYYGVFGFVSPLRKWNQSLRLDLQFLQQSASPIYSNDTIIPMGFKSGAFPNFRSGQDGGFQNLSRFSTRYTIPLWYPDTGGLTLPLYLSSIYLTTFTHTLTDMDANDLVASSRSIFGAGFHVQFKVSNLLFDLGVGLAYEPTRNNTQFIFGQF</sequence>
<name>A0A9X2L2N7_9BACT</name>
<gene>
    <name evidence="3" type="ORF">NM125_06075</name>
</gene>
<dbReference type="Gene3D" id="2.120.10.30">
    <property type="entry name" value="TolB, C-terminal domain"/>
    <property type="match status" value="1"/>
</dbReference>
<protein>
    <recommendedName>
        <fullName evidence="5">WD40-like Beta Propeller Repeat</fullName>
    </recommendedName>
</protein>
<evidence type="ECO:0000313" key="4">
    <source>
        <dbReference type="Proteomes" id="UP001139125"/>
    </source>
</evidence>
<dbReference type="PANTHER" id="PTHR36842:SF1">
    <property type="entry name" value="PROTEIN TOLB"/>
    <property type="match status" value="1"/>
</dbReference>
<evidence type="ECO:0000256" key="2">
    <source>
        <dbReference type="SAM" id="SignalP"/>
    </source>
</evidence>
<keyword evidence="4" id="KW-1185">Reference proteome</keyword>
<evidence type="ECO:0000256" key="1">
    <source>
        <dbReference type="ARBA" id="ARBA00009820"/>
    </source>
</evidence>
<comment type="similarity">
    <text evidence="1">Belongs to the TolB family.</text>
</comment>
<dbReference type="RefSeq" id="WP_255133823.1">
    <property type="nucleotide sequence ID" value="NZ_JANDBC010000001.1"/>
</dbReference>
<comment type="caution">
    <text evidence="3">The sequence shown here is derived from an EMBL/GenBank/DDBJ whole genome shotgun (WGS) entry which is preliminary data.</text>
</comment>
<dbReference type="Proteomes" id="UP001139125">
    <property type="component" value="Unassembled WGS sequence"/>
</dbReference>
<proteinExistence type="inferred from homology"/>